<accession>A0A398CUQ8</accession>
<dbReference type="Proteomes" id="UP000266328">
    <property type="component" value="Unassembled WGS sequence"/>
</dbReference>
<proteinExistence type="predicted"/>
<comment type="caution">
    <text evidence="3">The sequence shown here is derived from an EMBL/GenBank/DDBJ whole genome shotgun (WGS) entry which is preliminary data.</text>
</comment>
<name>A0A398CUQ8_9BACT</name>
<protein>
    <submittedName>
        <fullName evidence="3">Carbamate kinase</fullName>
    </submittedName>
</protein>
<evidence type="ECO:0000256" key="2">
    <source>
        <dbReference type="ARBA" id="ARBA00022777"/>
    </source>
</evidence>
<dbReference type="PIRSF" id="PIRSF000723">
    <property type="entry name" value="Carbamate_kin"/>
    <property type="match status" value="1"/>
</dbReference>
<dbReference type="OrthoDB" id="9766717at2"/>
<gene>
    <name evidence="3" type="ORF">SMC7_02735</name>
</gene>
<reference evidence="3 4" key="1">
    <citation type="submission" date="2018-09" db="EMBL/GenBank/DDBJ databases">
        <title>Discovery and Ecogenomic Context for Candidatus Cryosericales, a Global Caldiserica Order Active in Thawing Permafrost.</title>
        <authorList>
            <person name="Martinez M.A."/>
            <person name="Woodcroft B.J."/>
            <person name="Ignacio Espinoza J.C."/>
            <person name="Zayed A."/>
            <person name="Singleton C.M."/>
            <person name="Boyd J."/>
            <person name="Li Y.-F."/>
            <person name="Purvine S."/>
            <person name="Maughan H."/>
            <person name="Hodgkins S.B."/>
            <person name="Anderson D."/>
            <person name="Sederholm M."/>
            <person name="Temperton B."/>
            <person name="Saleska S.R."/>
            <person name="Tyson G.W."/>
            <person name="Rich V.I."/>
        </authorList>
    </citation>
    <scope>NUCLEOTIDE SEQUENCE [LARGE SCALE GENOMIC DNA]</scope>
    <source>
        <strain evidence="3 4">SMC7</strain>
    </source>
</reference>
<dbReference type="PRINTS" id="PR01469">
    <property type="entry name" value="CARBMTKINASE"/>
</dbReference>
<dbReference type="SUPFAM" id="SSF53633">
    <property type="entry name" value="Carbamate kinase-like"/>
    <property type="match status" value="1"/>
</dbReference>
<evidence type="ECO:0000256" key="1">
    <source>
        <dbReference type="ARBA" id="ARBA00022679"/>
    </source>
</evidence>
<keyword evidence="2 3" id="KW-0418">Kinase</keyword>
<organism evidence="3 4">
    <name type="scientific">Candidatus Cryosericum terrychapinii</name>
    <dbReference type="NCBI Taxonomy" id="2290919"/>
    <lineage>
        <taxon>Bacteria</taxon>
        <taxon>Pseudomonadati</taxon>
        <taxon>Caldisericota/Cryosericota group</taxon>
        <taxon>Candidatus Cryosericota</taxon>
        <taxon>Candidatus Cryosericia</taxon>
        <taxon>Candidatus Cryosericales</taxon>
        <taxon>Candidatus Cryosericaceae</taxon>
        <taxon>Candidatus Cryosericum</taxon>
    </lineage>
</organism>
<dbReference type="RefSeq" id="WP_119088846.1">
    <property type="nucleotide sequence ID" value="NZ_QXIS01000014.1"/>
</dbReference>
<keyword evidence="4" id="KW-1185">Reference proteome</keyword>
<evidence type="ECO:0000313" key="3">
    <source>
        <dbReference type="EMBL" id="RIE06402.1"/>
    </source>
</evidence>
<dbReference type="InterPro" id="IPR003964">
    <property type="entry name" value="Carb_kinase"/>
</dbReference>
<sequence>MGKRQIRIFAFGGNEVAPAGLVDENGKAIIPDIAMQWKRTKQTCEYISNIVNSFPEDDYILTHGNGPQVGNVLLRSEYSRPILPPLPLDVCGADTQGSMGYMLAQILANQLKTKGINKQVVSIVTQVVVGKDDPGFQNPTKFIGPSYTKEQAMERAQIDGWVVKLYKKDQIGNEIWRKVVPSPIPLDIVEVDLVEAALEKGMVPITVGGGGIPVVMEEPDENGVYHSNYGFTFEDGKDLKVYRGVEAVIDKDLASALLGTMLIERAKEKGEVVDVTLTIFTGEDGAKLHYQKPDQVDLRHLTLEEAKKYYSEGHFPAGSMGPKILAIIKFLEGGGKKAYISLTSKYLETLEGKAGTTIVRE</sequence>
<dbReference type="EMBL" id="QXIS01000014">
    <property type="protein sequence ID" value="RIE06402.1"/>
    <property type="molecule type" value="Genomic_DNA"/>
</dbReference>
<dbReference type="GO" id="GO:0008804">
    <property type="term" value="F:carbamate kinase activity"/>
    <property type="evidence" value="ECO:0007669"/>
    <property type="project" value="InterPro"/>
</dbReference>
<dbReference type="GO" id="GO:0005829">
    <property type="term" value="C:cytosol"/>
    <property type="evidence" value="ECO:0007669"/>
    <property type="project" value="TreeGrafter"/>
</dbReference>
<dbReference type="PANTHER" id="PTHR30409:SF1">
    <property type="entry name" value="CARBAMATE KINASE-RELATED"/>
    <property type="match status" value="1"/>
</dbReference>
<dbReference type="PANTHER" id="PTHR30409">
    <property type="entry name" value="CARBAMATE KINASE"/>
    <property type="match status" value="1"/>
</dbReference>
<evidence type="ECO:0000313" key="4">
    <source>
        <dbReference type="Proteomes" id="UP000266328"/>
    </source>
</evidence>
<dbReference type="InterPro" id="IPR036393">
    <property type="entry name" value="AceGlu_kinase-like_sf"/>
</dbReference>
<keyword evidence="1" id="KW-0808">Transferase</keyword>
<dbReference type="Gene3D" id="3.40.1160.10">
    <property type="entry name" value="Acetylglutamate kinase-like"/>
    <property type="match status" value="1"/>
</dbReference>
<dbReference type="GO" id="GO:0019546">
    <property type="term" value="P:L-arginine deiminase pathway"/>
    <property type="evidence" value="ECO:0007669"/>
    <property type="project" value="TreeGrafter"/>
</dbReference>
<dbReference type="AlphaFoldDB" id="A0A398CUQ8"/>
<dbReference type="CDD" id="cd04235">
    <property type="entry name" value="AAK_CK"/>
    <property type="match status" value="1"/>
</dbReference>